<comment type="caution">
    <text evidence="1">The sequence shown here is derived from an EMBL/GenBank/DDBJ whole genome shotgun (WGS) entry which is preliminary data.</text>
</comment>
<protein>
    <submittedName>
        <fullName evidence="1">Uncharacterized protein</fullName>
    </submittedName>
</protein>
<dbReference type="EMBL" id="PJQM01000395">
    <property type="protein sequence ID" value="RCI05413.1"/>
    <property type="molecule type" value="Genomic_DNA"/>
</dbReference>
<dbReference type="Proteomes" id="UP000253551">
    <property type="component" value="Unassembled WGS sequence"/>
</dbReference>
<accession>A0A367KT79</accession>
<gene>
    <name evidence="1" type="ORF">CU098_010304</name>
</gene>
<reference evidence="1 2" key="1">
    <citation type="journal article" date="2018" name="G3 (Bethesda)">
        <title>Phylogenetic and Phylogenomic Definition of Rhizopus Species.</title>
        <authorList>
            <person name="Gryganskyi A.P."/>
            <person name="Golan J."/>
            <person name="Dolatabadi S."/>
            <person name="Mondo S."/>
            <person name="Robb S."/>
            <person name="Idnurm A."/>
            <person name="Muszewska A."/>
            <person name="Steczkiewicz K."/>
            <person name="Masonjones S."/>
            <person name="Liao H.L."/>
            <person name="Gajdeczka M.T."/>
            <person name="Anike F."/>
            <person name="Vuek A."/>
            <person name="Anishchenko I.M."/>
            <person name="Voigt K."/>
            <person name="de Hoog G.S."/>
            <person name="Smith M.E."/>
            <person name="Heitman J."/>
            <person name="Vilgalys R."/>
            <person name="Stajich J.E."/>
        </authorList>
    </citation>
    <scope>NUCLEOTIDE SEQUENCE [LARGE SCALE GENOMIC DNA]</scope>
    <source>
        <strain evidence="1 2">LSU 92-RS-03</strain>
    </source>
</reference>
<proteinExistence type="predicted"/>
<dbReference type="OrthoDB" id="2254372at2759"/>
<name>A0A367KT79_RHIST</name>
<dbReference type="AlphaFoldDB" id="A0A367KT79"/>
<evidence type="ECO:0000313" key="2">
    <source>
        <dbReference type="Proteomes" id="UP000253551"/>
    </source>
</evidence>
<sequence length="176" mass="19921">MSSLQLPSFTSDKKITAKKSPFMHERRLGSLYTSSNVTLSKVKQFSSKLIRSKTQAEIHHYIQLPQFGSPIHSSKSTECIRPSLSICLSDTSFEKTIQTPTSFNEQQSNVYFDRLSPTETKTIVAIDERDLPTISLVRSHLSDALKQADQEIEDELNISRKNMLVSIHSCPKISFQ</sequence>
<evidence type="ECO:0000313" key="1">
    <source>
        <dbReference type="EMBL" id="RCI05413.1"/>
    </source>
</evidence>
<organism evidence="1 2">
    <name type="scientific">Rhizopus stolonifer</name>
    <name type="common">Rhizopus nigricans</name>
    <dbReference type="NCBI Taxonomy" id="4846"/>
    <lineage>
        <taxon>Eukaryota</taxon>
        <taxon>Fungi</taxon>
        <taxon>Fungi incertae sedis</taxon>
        <taxon>Mucoromycota</taxon>
        <taxon>Mucoromycotina</taxon>
        <taxon>Mucoromycetes</taxon>
        <taxon>Mucorales</taxon>
        <taxon>Mucorineae</taxon>
        <taxon>Rhizopodaceae</taxon>
        <taxon>Rhizopus</taxon>
    </lineage>
</organism>
<keyword evidence="2" id="KW-1185">Reference proteome</keyword>